<dbReference type="OrthoDB" id="1068046at2"/>
<comment type="caution">
    <text evidence="3">The sequence shown here is derived from an EMBL/GenBank/DDBJ whole genome shotgun (WGS) entry which is preliminary data.</text>
</comment>
<reference evidence="3 4" key="1">
    <citation type="submission" date="2019-09" db="EMBL/GenBank/DDBJ databases">
        <title>Distinct polysaccharide growth profiles of human intestinal Prevotella copri isolates.</title>
        <authorList>
            <person name="Fehlner-Peach H."/>
            <person name="Magnabosco C."/>
            <person name="Raghavan V."/>
            <person name="Scher J.U."/>
            <person name="Tett A."/>
            <person name="Cox L.M."/>
            <person name="Gottsegen C."/>
            <person name="Watters A."/>
            <person name="Wiltshire- Gordon J.D."/>
            <person name="Segata N."/>
            <person name="Bonneau R."/>
            <person name="Littman D.R."/>
        </authorList>
    </citation>
    <scope>NUCLEOTIDE SEQUENCE [LARGE SCALE GENOMIC DNA]</scope>
    <source>
        <strain evidence="4">iAQ1173</strain>
    </source>
</reference>
<keyword evidence="2" id="KW-0732">Signal</keyword>
<accession>A0A6A7WE13</accession>
<feature type="compositionally biased region" description="Basic and acidic residues" evidence="1">
    <location>
        <begin position="158"/>
        <end position="177"/>
    </location>
</feature>
<evidence type="ECO:0000256" key="2">
    <source>
        <dbReference type="SAM" id="SignalP"/>
    </source>
</evidence>
<feature type="signal peptide" evidence="2">
    <location>
        <begin position="1"/>
        <end position="21"/>
    </location>
</feature>
<organism evidence="3 4">
    <name type="scientific">Segatella copri</name>
    <dbReference type="NCBI Taxonomy" id="165179"/>
    <lineage>
        <taxon>Bacteria</taxon>
        <taxon>Pseudomonadati</taxon>
        <taxon>Bacteroidota</taxon>
        <taxon>Bacteroidia</taxon>
        <taxon>Bacteroidales</taxon>
        <taxon>Prevotellaceae</taxon>
        <taxon>Segatella</taxon>
    </lineage>
</organism>
<evidence type="ECO:0000256" key="1">
    <source>
        <dbReference type="SAM" id="MobiDB-lite"/>
    </source>
</evidence>
<dbReference type="AlphaFoldDB" id="A0A6A7WE13"/>
<name>A0A6A7WE13_9BACT</name>
<sequence>MKKFILAMVTLFTMTVSTASAMSYEQARQQALFLTDKMAYELNLTDDQYEAAYEVNLDYLMGINTYDDLYGAYWRQRNADLSYILLDWQYRAFLNATYFYRPLYWNGGYWHFGIYARYPRRDYFFFGRPHFYTVYRGGHSWHRNGGRSWYSGRTYGRPHPDGGPRMGMRDGFNRGDYGRGQSFGNMTRQSSTRTTVTRDRQMGNNRSFGNASRNNNRTFGNPSSTPNRSFGNSSRDNNRSFGTPSSTPNRSFGSGARNFNRSFGSSSSSPSRSFGNSSGSSNRSFGNSSRGGSFGGNRGGSSNHGGGSFGGRR</sequence>
<keyword evidence="4" id="KW-1185">Reference proteome</keyword>
<feature type="chain" id="PRO_5025480778" evidence="2">
    <location>
        <begin position="22"/>
        <end position="313"/>
    </location>
</feature>
<feature type="compositionally biased region" description="Low complexity" evidence="1">
    <location>
        <begin position="257"/>
        <end position="291"/>
    </location>
</feature>
<gene>
    <name evidence="3" type="ORF">F7D20_12380</name>
</gene>
<dbReference type="EMBL" id="VZAD01000095">
    <property type="protein sequence ID" value="MQP12733.1"/>
    <property type="molecule type" value="Genomic_DNA"/>
</dbReference>
<dbReference type="RefSeq" id="WP_158464307.1">
    <property type="nucleotide sequence ID" value="NZ_VZAD01000095.1"/>
</dbReference>
<feature type="compositionally biased region" description="Polar residues" evidence="1">
    <location>
        <begin position="202"/>
        <end position="252"/>
    </location>
</feature>
<feature type="region of interest" description="Disordered" evidence="1">
    <location>
        <begin position="155"/>
        <end position="313"/>
    </location>
</feature>
<evidence type="ECO:0000313" key="4">
    <source>
        <dbReference type="Proteomes" id="UP000384372"/>
    </source>
</evidence>
<evidence type="ECO:0000313" key="3">
    <source>
        <dbReference type="EMBL" id="MQP12733.1"/>
    </source>
</evidence>
<proteinExistence type="predicted"/>
<dbReference type="Proteomes" id="UP000384372">
    <property type="component" value="Unassembled WGS sequence"/>
</dbReference>
<protein>
    <submittedName>
        <fullName evidence="3">Uncharacterized protein</fullName>
    </submittedName>
</protein>
<feature type="compositionally biased region" description="Gly residues" evidence="1">
    <location>
        <begin position="292"/>
        <end position="313"/>
    </location>
</feature>